<evidence type="ECO:0000259" key="2">
    <source>
        <dbReference type="Pfam" id="PF05685"/>
    </source>
</evidence>
<gene>
    <name evidence="3" type="ORF">SAMN05216505_10436</name>
</gene>
<dbReference type="PANTHER" id="PTHR35400">
    <property type="entry name" value="SLR1083 PROTEIN"/>
    <property type="match status" value="1"/>
</dbReference>
<dbReference type="SUPFAM" id="SSF52980">
    <property type="entry name" value="Restriction endonuclease-like"/>
    <property type="match status" value="1"/>
</dbReference>
<evidence type="ECO:0000313" key="3">
    <source>
        <dbReference type="EMBL" id="SDC89009.1"/>
    </source>
</evidence>
<name>A0A1G6Q9J7_9ACTN</name>
<keyword evidence="3" id="KW-0255">Endonuclease</keyword>
<feature type="domain" description="Putative restriction endonuclease" evidence="2">
    <location>
        <begin position="44"/>
        <end position="180"/>
    </location>
</feature>
<dbReference type="PANTHER" id="PTHR35400:SF3">
    <property type="entry name" value="SLL1072 PROTEIN"/>
    <property type="match status" value="1"/>
</dbReference>
<evidence type="ECO:0000256" key="1">
    <source>
        <dbReference type="SAM" id="MobiDB-lite"/>
    </source>
</evidence>
<dbReference type="Pfam" id="PF05685">
    <property type="entry name" value="Uma2"/>
    <property type="match status" value="1"/>
</dbReference>
<sequence>MTALVYERPETMSEIRTAAGPENGTGNGPDLDEVVWQAWKAVELPEGYRAEIIEGAIEVSPTGRLSHARIANRLRNALVRFLGEGAYSAYQDANVIFRHKGWVPDDFVAPEDLEPYADEDGLGVDAAAVRLVVEVVSPGKRHEDRDRIRKRREYARAGIPVYVIIDDHDAQGTVTVLTEPRPDKADWLGVVRVPYGTDVDLPKGPATGFVIGEAITGPKRT</sequence>
<dbReference type="CDD" id="cd06260">
    <property type="entry name" value="DUF820-like"/>
    <property type="match status" value="1"/>
</dbReference>
<reference evidence="4" key="1">
    <citation type="submission" date="2016-10" db="EMBL/GenBank/DDBJ databases">
        <authorList>
            <person name="Varghese N."/>
            <person name="Submissions S."/>
        </authorList>
    </citation>
    <scope>NUCLEOTIDE SEQUENCE [LARGE SCALE GENOMIC DNA]</scope>
    <source>
        <strain evidence="4">CGMCC 4.3504</strain>
    </source>
</reference>
<dbReference type="InterPro" id="IPR008538">
    <property type="entry name" value="Uma2"/>
</dbReference>
<dbReference type="InterPro" id="IPR011335">
    <property type="entry name" value="Restrct_endonuc-II-like"/>
</dbReference>
<evidence type="ECO:0000313" key="4">
    <source>
        <dbReference type="Proteomes" id="UP000182100"/>
    </source>
</evidence>
<dbReference type="InterPro" id="IPR012296">
    <property type="entry name" value="Nuclease_put_TT1808"/>
</dbReference>
<keyword evidence="3" id="KW-0378">Hydrolase</keyword>
<protein>
    <submittedName>
        <fullName evidence="3">Endonuclease, Uma2 family (Restriction endonuclease fold)</fullName>
    </submittedName>
</protein>
<keyword evidence="4" id="KW-1185">Reference proteome</keyword>
<dbReference type="EMBL" id="FMZK01000004">
    <property type="protein sequence ID" value="SDC89009.1"/>
    <property type="molecule type" value="Genomic_DNA"/>
</dbReference>
<proteinExistence type="predicted"/>
<dbReference type="AlphaFoldDB" id="A0A1G6Q9J7"/>
<dbReference type="Proteomes" id="UP000182100">
    <property type="component" value="Unassembled WGS sequence"/>
</dbReference>
<organism evidence="3 4">
    <name type="scientific">Streptomyces prasinopilosus</name>
    <dbReference type="NCBI Taxonomy" id="67344"/>
    <lineage>
        <taxon>Bacteria</taxon>
        <taxon>Bacillati</taxon>
        <taxon>Actinomycetota</taxon>
        <taxon>Actinomycetes</taxon>
        <taxon>Kitasatosporales</taxon>
        <taxon>Streptomycetaceae</taxon>
        <taxon>Streptomyces</taxon>
    </lineage>
</organism>
<accession>A0A1G6Q9J7</accession>
<dbReference type="GO" id="GO:0004519">
    <property type="term" value="F:endonuclease activity"/>
    <property type="evidence" value="ECO:0007669"/>
    <property type="project" value="UniProtKB-KW"/>
</dbReference>
<feature type="region of interest" description="Disordered" evidence="1">
    <location>
        <begin position="1"/>
        <end position="29"/>
    </location>
</feature>
<dbReference type="Gene3D" id="3.90.1570.10">
    <property type="entry name" value="tt1808, chain A"/>
    <property type="match status" value="1"/>
</dbReference>
<dbReference type="STRING" id="67344.SAMN05216505_10436"/>
<keyword evidence="3" id="KW-0540">Nuclease</keyword>